<dbReference type="Proteomes" id="UP000807025">
    <property type="component" value="Unassembled WGS sequence"/>
</dbReference>
<evidence type="ECO:0000313" key="2">
    <source>
        <dbReference type="Proteomes" id="UP000807025"/>
    </source>
</evidence>
<dbReference type="AlphaFoldDB" id="A0A9P6A4D1"/>
<sequence>MFIMQRRIGFKTSKRSCASRSHSASLDVADSLGGYHLRGFSARSAPIRPWYGQWISELSWISLHKDFWWGTG</sequence>
<reference evidence="1" key="1">
    <citation type="submission" date="2020-11" db="EMBL/GenBank/DDBJ databases">
        <authorList>
            <consortium name="DOE Joint Genome Institute"/>
            <person name="Ahrendt S."/>
            <person name="Riley R."/>
            <person name="Andreopoulos W."/>
            <person name="Labutti K."/>
            <person name="Pangilinan J."/>
            <person name="Ruiz-Duenas F.J."/>
            <person name="Barrasa J.M."/>
            <person name="Sanchez-Garcia M."/>
            <person name="Camarero S."/>
            <person name="Miyauchi S."/>
            <person name="Serrano A."/>
            <person name="Linde D."/>
            <person name="Babiker R."/>
            <person name="Drula E."/>
            <person name="Ayuso-Fernandez I."/>
            <person name="Pacheco R."/>
            <person name="Padilla G."/>
            <person name="Ferreira P."/>
            <person name="Barriuso J."/>
            <person name="Kellner H."/>
            <person name="Castanera R."/>
            <person name="Alfaro M."/>
            <person name="Ramirez L."/>
            <person name="Pisabarro A.G."/>
            <person name="Kuo A."/>
            <person name="Tritt A."/>
            <person name="Lipzen A."/>
            <person name="He G."/>
            <person name="Yan M."/>
            <person name="Ng V."/>
            <person name="Cullen D."/>
            <person name="Martin F."/>
            <person name="Rosso M.-N."/>
            <person name="Henrissat B."/>
            <person name="Hibbett D."/>
            <person name="Martinez A.T."/>
            <person name="Grigoriev I.V."/>
        </authorList>
    </citation>
    <scope>NUCLEOTIDE SEQUENCE</scope>
    <source>
        <strain evidence="1">ATCC 90797</strain>
    </source>
</reference>
<proteinExistence type="predicted"/>
<protein>
    <submittedName>
        <fullName evidence="1">Uncharacterized protein</fullName>
    </submittedName>
</protein>
<comment type="caution">
    <text evidence="1">The sequence shown here is derived from an EMBL/GenBank/DDBJ whole genome shotgun (WGS) entry which is preliminary data.</text>
</comment>
<keyword evidence="2" id="KW-1185">Reference proteome</keyword>
<dbReference type="EMBL" id="MU154534">
    <property type="protein sequence ID" value="KAF9499031.1"/>
    <property type="molecule type" value="Genomic_DNA"/>
</dbReference>
<evidence type="ECO:0000313" key="1">
    <source>
        <dbReference type="EMBL" id="KAF9499031.1"/>
    </source>
</evidence>
<accession>A0A9P6A4D1</accession>
<name>A0A9P6A4D1_PLEER</name>
<gene>
    <name evidence="1" type="ORF">BDN71DRAFT_1442510</name>
</gene>
<organism evidence="1 2">
    <name type="scientific">Pleurotus eryngii</name>
    <name type="common">Boletus of the steppes</name>
    <dbReference type="NCBI Taxonomy" id="5323"/>
    <lineage>
        <taxon>Eukaryota</taxon>
        <taxon>Fungi</taxon>
        <taxon>Dikarya</taxon>
        <taxon>Basidiomycota</taxon>
        <taxon>Agaricomycotina</taxon>
        <taxon>Agaricomycetes</taxon>
        <taxon>Agaricomycetidae</taxon>
        <taxon>Agaricales</taxon>
        <taxon>Pleurotineae</taxon>
        <taxon>Pleurotaceae</taxon>
        <taxon>Pleurotus</taxon>
    </lineage>
</organism>